<organism evidence="2 3">
    <name type="scientific">Dichanthelium oligosanthes</name>
    <dbReference type="NCBI Taxonomy" id="888268"/>
    <lineage>
        <taxon>Eukaryota</taxon>
        <taxon>Viridiplantae</taxon>
        <taxon>Streptophyta</taxon>
        <taxon>Embryophyta</taxon>
        <taxon>Tracheophyta</taxon>
        <taxon>Spermatophyta</taxon>
        <taxon>Magnoliopsida</taxon>
        <taxon>Liliopsida</taxon>
        <taxon>Poales</taxon>
        <taxon>Poaceae</taxon>
        <taxon>PACMAD clade</taxon>
        <taxon>Panicoideae</taxon>
        <taxon>Panicodae</taxon>
        <taxon>Paniceae</taxon>
        <taxon>Dichantheliinae</taxon>
        <taxon>Dichanthelium</taxon>
    </lineage>
</organism>
<accession>A0A1E5UK45</accession>
<dbReference type="GO" id="GO:0017148">
    <property type="term" value="P:negative regulation of translation"/>
    <property type="evidence" value="ECO:0007669"/>
    <property type="project" value="UniProtKB-KW"/>
</dbReference>
<dbReference type="Gene3D" id="3.40.420.10">
    <property type="entry name" value="Ricin (A subunit), domain 1"/>
    <property type="match status" value="1"/>
</dbReference>
<gene>
    <name evidence="2" type="ORF">BAE44_0025725</name>
</gene>
<dbReference type="AlphaFoldDB" id="A0A1E5UK45"/>
<keyword evidence="1" id="KW-0611">Plant defense</keyword>
<dbReference type="PANTHER" id="PTHR33453:SF3">
    <property type="entry name" value="RRNA N-GLYCOSYLASE"/>
    <property type="match status" value="1"/>
</dbReference>
<keyword evidence="1" id="KW-0378">Hydrolase</keyword>
<evidence type="ECO:0000256" key="1">
    <source>
        <dbReference type="RuleBase" id="RU004915"/>
    </source>
</evidence>
<comment type="caution">
    <text evidence="2">The sequence shown here is derived from an EMBL/GenBank/DDBJ whole genome shotgun (WGS) entry which is preliminary data.</text>
</comment>
<sequence length="118" mass="12834">MATSRRPWPCRPAQDLSLAVFLNRSQHWHAFPGHEQSLPGSSPLPFGNTYRDLIRGLANMPSLALGRDHALRAVSVISAYDPAAADADADATGLIVLVLRVHLESFRSMLEDGSSVSR</sequence>
<dbReference type="InterPro" id="IPR016138">
    <property type="entry name" value="Ribosome_inactivat_prot_sub1"/>
</dbReference>
<evidence type="ECO:0000313" key="2">
    <source>
        <dbReference type="EMBL" id="OEL13254.1"/>
    </source>
</evidence>
<dbReference type="Pfam" id="PF00161">
    <property type="entry name" value="RIP"/>
    <property type="match status" value="1"/>
</dbReference>
<dbReference type="GO" id="GO:0090729">
    <property type="term" value="F:toxin activity"/>
    <property type="evidence" value="ECO:0007669"/>
    <property type="project" value="UniProtKB-KW"/>
</dbReference>
<keyword evidence="3" id="KW-1185">Reference proteome</keyword>
<dbReference type="EC" id="3.2.2.22" evidence="1"/>
<comment type="similarity">
    <text evidence="1">Belongs to the ribosome-inactivating protein family.</text>
</comment>
<name>A0A1E5UK45_9POAL</name>
<dbReference type="STRING" id="888268.A0A1E5UK45"/>
<keyword evidence="1" id="KW-0652">Protein synthesis inhibitor</keyword>
<dbReference type="Proteomes" id="UP000095767">
    <property type="component" value="Unassembled WGS sequence"/>
</dbReference>
<keyword evidence="1" id="KW-0800">Toxin</keyword>
<protein>
    <recommendedName>
        <fullName evidence="1">rRNA N-glycosylase</fullName>
        <ecNumber evidence="1">3.2.2.22</ecNumber>
    </recommendedName>
</protein>
<dbReference type="EMBL" id="LWDX02073973">
    <property type="protein sequence ID" value="OEL13254.1"/>
    <property type="molecule type" value="Genomic_DNA"/>
</dbReference>
<proteinExistence type="inferred from homology"/>
<evidence type="ECO:0000313" key="3">
    <source>
        <dbReference type="Proteomes" id="UP000095767"/>
    </source>
</evidence>
<dbReference type="GO" id="GO:0030598">
    <property type="term" value="F:rRNA N-glycosylase activity"/>
    <property type="evidence" value="ECO:0007669"/>
    <property type="project" value="UniProtKB-EC"/>
</dbReference>
<dbReference type="InterPro" id="IPR001574">
    <property type="entry name" value="Ribosome_inactivat_prot"/>
</dbReference>
<comment type="catalytic activity">
    <reaction evidence="1">
        <text>Endohydrolysis of the N-glycosidic bond at one specific adenosine on the 28S rRNA.</text>
        <dbReference type="EC" id="3.2.2.22"/>
    </reaction>
</comment>
<dbReference type="InterPro" id="IPR036041">
    <property type="entry name" value="Ribosome-inact_prot_sf"/>
</dbReference>
<dbReference type="PANTHER" id="PTHR33453">
    <property type="match status" value="1"/>
</dbReference>
<reference evidence="2 3" key="1">
    <citation type="submission" date="2016-09" db="EMBL/GenBank/DDBJ databases">
        <title>The draft genome of Dichanthelium oligosanthes: A C3 panicoid grass species.</title>
        <authorList>
            <person name="Studer A.J."/>
            <person name="Schnable J.C."/>
            <person name="Brutnell T.P."/>
        </authorList>
    </citation>
    <scope>NUCLEOTIDE SEQUENCE [LARGE SCALE GENOMIC DNA]</scope>
    <source>
        <strain evidence="3">cv. Kellogg 1175</strain>
        <tissue evidence="2">Leaf</tissue>
    </source>
</reference>
<dbReference type="SUPFAM" id="SSF56371">
    <property type="entry name" value="Ribosome inactivating proteins (RIP)"/>
    <property type="match status" value="1"/>
</dbReference>
<dbReference type="GO" id="GO:0006952">
    <property type="term" value="P:defense response"/>
    <property type="evidence" value="ECO:0007669"/>
    <property type="project" value="UniProtKB-KW"/>
</dbReference>